<evidence type="ECO:0000256" key="4">
    <source>
        <dbReference type="ARBA" id="ARBA00022692"/>
    </source>
</evidence>
<evidence type="ECO:0000313" key="10">
    <source>
        <dbReference type="Proteomes" id="UP001219518"/>
    </source>
</evidence>
<evidence type="ECO:0000256" key="7">
    <source>
        <dbReference type="ARBA" id="ARBA00023170"/>
    </source>
</evidence>
<accession>A0AAE1H6X8</accession>
<feature type="transmembrane region" description="Helical" evidence="8">
    <location>
        <begin position="120"/>
        <end position="141"/>
    </location>
</feature>
<evidence type="ECO:0000256" key="5">
    <source>
        <dbReference type="ARBA" id="ARBA00022989"/>
    </source>
</evidence>
<keyword evidence="5 8" id="KW-1133">Transmembrane helix</keyword>
<comment type="caution">
    <text evidence="9">The sequence shown here is derived from an EMBL/GenBank/DDBJ whole genome shotgun (WGS) entry which is preliminary data.</text>
</comment>
<evidence type="ECO:0000256" key="2">
    <source>
        <dbReference type="ARBA" id="ARBA00005327"/>
    </source>
</evidence>
<sequence>MRLIPVYNIAIVFGVTWSKAQAKFAITYTDLFLWAVGTAVAAHFKSINKKIRKLHYEAMSELDWRRIRGCYNDVVRLISDLDRILGPQLLLSYGMGLWFICGGILLLLDSEIGTLKRVYIFLSTGFWVLRIIFSTLSLASVHEANISIRNSLHLVPTAAYGDEVHRFAIQACHDDLGFTGMRFFTVTRSILLTVTRLPPKRCTLPACDSTTTSYTDPCYCLQLAGTIASYEIVLMEFNR</sequence>
<keyword evidence="4 8" id="KW-0812">Transmembrane</keyword>
<dbReference type="AlphaFoldDB" id="A0AAE1H6X8"/>
<keyword evidence="6 8" id="KW-0472">Membrane</keyword>
<reference evidence="9" key="2">
    <citation type="journal article" date="2023" name="BMC Genomics">
        <title>Pest status, molecular evolution, and epigenetic factors derived from the genome assembly of Frankliniella fusca, a thysanopteran phytovirus vector.</title>
        <authorList>
            <person name="Catto M.A."/>
            <person name="Labadie P.E."/>
            <person name="Jacobson A.L."/>
            <person name="Kennedy G.G."/>
            <person name="Srinivasan R."/>
            <person name="Hunt B.G."/>
        </authorList>
    </citation>
    <scope>NUCLEOTIDE SEQUENCE</scope>
    <source>
        <strain evidence="9">PL_HMW_Pooled</strain>
    </source>
</reference>
<dbReference type="GO" id="GO:0005886">
    <property type="term" value="C:plasma membrane"/>
    <property type="evidence" value="ECO:0007669"/>
    <property type="project" value="UniProtKB-SubCell"/>
</dbReference>
<evidence type="ECO:0000256" key="6">
    <source>
        <dbReference type="ARBA" id="ARBA00023136"/>
    </source>
</evidence>
<keyword evidence="10" id="KW-1185">Reference proteome</keyword>
<feature type="transmembrane region" description="Helical" evidence="8">
    <location>
        <begin position="25"/>
        <end position="44"/>
    </location>
</feature>
<evidence type="ECO:0000256" key="1">
    <source>
        <dbReference type="ARBA" id="ARBA00004651"/>
    </source>
</evidence>
<dbReference type="GO" id="GO:0050916">
    <property type="term" value="P:sensory perception of sweet taste"/>
    <property type="evidence" value="ECO:0007669"/>
    <property type="project" value="UniProtKB-ARBA"/>
</dbReference>
<reference evidence="9" key="1">
    <citation type="submission" date="2021-07" db="EMBL/GenBank/DDBJ databases">
        <authorList>
            <person name="Catto M.A."/>
            <person name="Jacobson A."/>
            <person name="Kennedy G."/>
            <person name="Labadie P."/>
            <person name="Hunt B.G."/>
            <person name="Srinivasan R."/>
        </authorList>
    </citation>
    <scope>NUCLEOTIDE SEQUENCE</scope>
    <source>
        <strain evidence="9">PL_HMW_Pooled</strain>
        <tissue evidence="9">Head</tissue>
    </source>
</reference>
<evidence type="ECO:0000256" key="8">
    <source>
        <dbReference type="SAM" id="Phobius"/>
    </source>
</evidence>
<dbReference type="PANTHER" id="PTHR21421">
    <property type="entry name" value="GUSTATORY RECEPTOR"/>
    <property type="match status" value="1"/>
</dbReference>
<dbReference type="Proteomes" id="UP001219518">
    <property type="component" value="Unassembled WGS sequence"/>
</dbReference>
<evidence type="ECO:0000313" key="9">
    <source>
        <dbReference type="EMBL" id="KAK3915932.1"/>
    </source>
</evidence>
<gene>
    <name evidence="9" type="ORF">KUF71_025229</name>
</gene>
<comment type="similarity">
    <text evidence="2">Belongs to the insect chemoreceptor superfamily. Gustatory receptor (GR) family. Gr5a subfamily.</text>
</comment>
<keyword evidence="7 9" id="KW-0675">Receptor</keyword>
<dbReference type="GO" id="GO:0008527">
    <property type="term" value="F:taste receptor activity"/>
    <property type="evidence" value="ECO:0007669"/>
    <property type="project" value="InterPro"/>
</dbReference>
<feature type="transmembrane region" description="Helical" evidence="8">
    <location>
        <begin position="89"/>
        <end position="108"/>
    </location>
</feature>
<comment type="subcellular location">
    <subcellularLocation>
        <location evidence="1">Cell membrane</location>
        <topology evidence="1">Multi-pass membrane protein</topology>
    </subcellularLocation>
</comment>
<evidence type="ECO:0000256" key="3">
    <source>
        <dbReference type="ARBA" id="ARBA00022475"/>
    </source>
</evidence>
<protein>
    <submittedName>
        <fullName evidence="9">Gustatory receptor for sugar taste 64f</fullName>
    </submittedName>
</protein>
<organism evidence="9 10">
    <name type="scientific">Frankliniella fusca</name>
    <dbReference type="NCBI Taxonomy" id="407009"/>
    <lineage>
        <taxon>Eukaryota</taxon>
        <taxon>Metazoa</taxon>
        <taxon>Ecdysozoa</taxon>
        <taxon>Arthropoda</taxon>
        <taxon>Hexapoda</taxon>
        <taxon>Insecta</taxon>
        <taxon>Pterygota</taxon>
        <taxon>Neoptera</taxon>
        <taxon>Paraneoptera</taxon>
        <taxon>Thysanoptera</taxon>
        <taxon>Terebrantia</taxon>
        <taxon>Thripoidea</taxon>
        <taxon>Thripidae</taxon>
        <taxon>Frankliniella</taxon>
    </lineage>
</organism>
<proteinExistence type="inferred from homology"/>
<dbReference type="EMBL" id="JAHWGI010000472">
    <property type="protein sequence ID" value="KAK3915932.1"/>
    <property type="molecule type" value="Genomic_DNA"/>
</dbReference>
<keyword evidence="3" id="KW-1003">Cell membrane</keyword>
<dbReference type="Pfam" id="PF06151">
    <property type="entry name" value="Trehalose_recp"/>
    <property type="match status" value="1"/>
</dbReference>
<name>A0AAE1H6X8_9NEOP</name>
<dbReference type="PANTHER" id="PTHR21421:SF29">
    <property type="entry name" value="GUSTATORY RECEPTOR 5A FOR TREHALOSE-RELATED"/>
    <property type="match status" value="1"/>
</dbReference>
<dbReference type="InterPro" id="IPR009318">
    <property type="entry name" value="Gustatory_rcpt"/>
</dbReference>